<dbReference type="InterPro" id="IPR036322">
    <property type="entry name" value="WD40_repeat_dom_sf"/>
</dbReference>
<keyword evidence="10" id="KW-1185">Reference proteome</keyword>
<evidence type="ECO:0000259" key="8">
    <source>
        <dbReference type="PROSITE" id="PS50011"/>
    </source>
</evidence>
<dbReference type="InterPro" id="IPR015943">
    <property type="entry name" value="WD40/YVTN_repeat-like_dom_sf"/>
</dbReference>
<dbReference type="SMART" id="SM00220">
    <property type="entry name" value="S_TKc"/>
    <property type="match status" value="1"/>
</dbReference>
<dbReference type="SUPFAM" id="SSF50978">
    <property type="entry name" value="WD40 repeat-like"/>
    <property type="match status" value="1"/>
</dbReference>
<name>A0A0C3Q5M7_9AGAM</name>
<evidence type="ECO:0000313" key="9">
    <source>
        <dbReference type="EMBL" id="KIO24450.1"/>
    </source>
</evidence>
<dbReference type="PROSITE" id="PS00678">
    <property type="entry name" value="WD_REPEATS_1"/>
    <property type="match status" value="1"/>
</dbReference>
<keyword evidence="1 7" id="KW-0853">WD repeat</keyword>
<accession>A0A0C3Q5M7</accession>
<proteinExistence type="predicted"/>
<dbReference type="EMBL" id="KN823061">
    <property type="protein sequence ID" value="KIO24450.1"/>
    <property type="molecule type" value="Genomic_DNA"/>
</dbReference>
<organism evidence="9 10">
    <name type="scientific">Tulasnella calospora MUT 4182</name>
    <dbReference type="NCBI Taxonomy" id="1051891"/>
    <lineage>
        <taxon>Eukaryota</taxon>
        <taxon>Fungi</taxon>
        <taxon>Dikarya</taxon>
        <taxon>Basidiomycota</taxon>
        <taxon>Agaricomycotina</taxon>
        <taxon>Agaricomycetes</taxon>
        <taxon>Cantharellales</taxon>
        <taxon>Tulasnellaceae</taxon>
        <taxon>Tulasnella</taxon>
    </lineage>
</organism>
<dbReference type="InterPro" id="IPR008271">
    <property type="entry name" value="Ser/Thr_kinase_AS"/>
</dbReference>
<dbReference type="GO" id="GO:0005524">
    <property type="term" value="F:ATP binding"/>
    <property type="evidence" value="ECO:0007669"/>
    <property type="project" value="UniProtKB-KW"/>
</dbReference>
<dbReference type="SMART" id="SM00320">
    <property type="entry name" value="WD40"/>
    <property type="match status" value="5"/>
</dbReference>
<reference evidence="10" key="2">
    <citation type="submission" date="2015-01" db="EMBL/GenBank/DDBJ databases">
        <title>Evolutionary Origins and Diversification of the Mycorrhizal Mutualists.</title>
        <authorList>
            <consortium name="DOE Joint Genome Institute"/>
            <consortium name="Mycorrhizal Genomics Consortium"/>
            <person name="Kohler A."/>
            <person name="Kuo A."/>
            <person name="Nagy L.G."/>
            <person name="Floudas D."/>
            <person name="Copeland A."/>
            <person name="Barry K.W."/>
            <person name="Cichocki N."/>
            <person name="Veneault-Fourrey C."/>
            <person name="LaButti K."/>
            <person name="Lindquist E.A."/>
            <person name="Lipzen A."/>
            <person name="Lundell T."/>
            <person name="Morin E."/>
            <person name="Murat C."/>
            <person name="Riley R."/>
            <person name="Ohm R."/>
            <person name="Sun H."/>
            <person name="Tunlid A."/>
            <person name="Henrissat B."/>
            <person name="Grigoriev I.V."/>
            <person name="Hibbett D.S."/>
            <person name="Martin F."/>
        </authorList>
    </citation>
    <scope>NUCLEOTIDE SEQUENCE [LARGE SCALE GENOMIC DNA]</scope>
    <source>
        <strain evidence="10">MUT 4182</strain>
    </source>
</reference>
<dbReference type="Pfam" id="PF07714">
    <property type="entry name" value="PK_Tyr_Ser-Thr"/>
    <property type="match status" value="1"/>
</dbReference>
<evidence type="ECO:0000256" key="6">
    <source>
        <dbReference type="ARBA" id="ARBA00022840"/>
    </source>
</evidence>
<evidence type="ECO:0000256" key="7">
    <source>
        <dbReference type="PROSITE-ProRule" id="PRU00221"/>
    </source>
</evidence>
<evidence type="ECO:0000256" key="3">
    <source>
        <dbReference type="ARBA" id="ARBA00022737"/>
    </source>
</evidence>
<dbReference type="HOGENOM" id="CLU_385031_0_0_1"/>
<dbReference type="Pfam" id="PF00400">
    <property type="entry name" value="WD40"/>
    <property type="match status" value="1"/>
</dbReference>
<feature type="domain" description="Protein kinase" evidence="8">
    <location>
        <begin position="34"/>
        <end position="306"/>
    </location>
</feature>
<dbReference type="PANTHER" id="PTHR44329:SF288">
    <property type="entry name" value="MITOGEN-ACTIVATED PROTEIN KINASE KINASE KINASE 20"/>
    <property type="match status" value="1"/>
</dbReference>
<keyword evidence="5" id="KW-0418">Kinase</keyword>
<evidence type="ECO:0000256" key="4">
    <source>
        <dbReference type="ARBA" id="ARBA00022741"/>
    </source>
</evidence>
<dbReference type="InterPro" id="IPR011009">
    <property type="entry name" value="Kinase-like_dom_sf"/>
</dbReference>
<dbReference type="InterPro" id="IPR001680">
    <property type="entry name" value="WD40_rpt"/>
</dbReference>
<dbReference type="InterPro" id="IPR019775">
    <property type="entry name" value="WD40_repeat_CS"/>
</dbReference>
<protein>
    <recommendedName>
        <fullName evidence="8">Protein kinase domain-containing protein</fullName>
    </recommendedName>
</protein>
<keyword evidence="4" id="KW-0547">Nucleotide-binding</keyword>
<evidence type="ECO:0000256" key="1">
    <source>
        <dbReference type="ARBA" id="ARBA00022574"/>
    </source>
</evidence>
<dbReference type="PROSITE" id="PS00108">
    <property type="entry name" value="PROTEIN_KINASE_ST"/>
    <property type="match status" value="1"/>
</dbReference>
<keyword evidence="3" id="KW-0677">Repeat</keyword>
<keyword evidence="6" id="KW-0067">ATP-binding</keyword>
<dbReference type="Proteomes" id="UP000054248">
    <property type="component" value="Unassembled WGS sequence"/>
</dbReference>
<dbReference type="PANTHER" id="PTHR44329">
    <property type="entry name" value="SERINE/THREONINE-PROTEIN KINASE TNNI3K-RELATED"/>
    <property type="match status" value="1"/>
</dbReference>
<dbReference type="InterPro" id="IPR001245">
    <property type="entry name" value="Ser-Thr/Tyr_kinase_cat_dom"/>
</dbReference>
<dbReference type="Gene3D" id="1.10.510.10">
    <property type="entry name" value="Transferase(Phosphotransferase) domain 1"/>
    <property type="match status" value="1"/>
</dbReference>
<evidence type="ECO:0000313" key="10">
    <source>
        <dbReference type="Proteomes" id="UP000054248"/>
    </source>
</evidence>
<gene>
    <name evidence="9" type="ORF">M407DRAFT_26155</name>
</gene>
<dbReference type="PROSITE" id="PS50294">
    <property type="entry name" value="WD_REPEATS_REGION"/>
    <property type="match status" value="1"/>
</dbReference>
<dbReference type="Gene3D" id="2.130.10.10">
    <property type="entry name" value="YVTN repeat-like/Quinoprotein amine dehydrogenase"/>
    <property type="match status" value="1"/>
</dbReference>
<dbReference type="OrthoDB" id="4062651at2759"/>
<reference evidence="9 10" key="1">
    <citation type="submission" date="2014-04" db="EMBL/GenBank/DDBJ databases">
        <authorList>
            <consortium name="DOE Joint Genome Institute"/>
            <person name="Kuo A."/>
            <person name="Girlanda M."/>
            <person name="Perotto S."/>
            <person name="Kohler A."/>
            <person name="Nagy L.G."/>
            <person name="Floudas D."/>
            <person name="Copeland A."/>
            <person name="Barry K.W."/>
            <person name="Cichocki N."/>
            <person name="Veneault-Fourrey C."/>
            <person name="LaButti K."/>
            <person name="Lindquist E.A."/>
            <person name="Lipzen A."/>
            <person name="Lundell T."/>
            <person name="Morin E."/>
            <person name="Murat C."/>
            <person name="Sun H."/>
            <person name="Tunlid A."/>
            <person name="Henrissat B."/>
            <person name="Grigoriev I.V."/>
            <person name="Hibbett D.S."/>
            <person name="Martin F."/>
            <person name="Nordberg H.P."/>
            <person name="Cantor M.N."/>
            <person name="Hua S.X."/>
        </authorList>
    </citation>
    <scope>NUCLEOTIDE SEQUENCE [LARGE SCALE GENOMIC DNA]</scope>
    <source>
        <strain evidence="9 10">MUT 4182</strain>
    </source>
</reference>
<dbReference type="PROSITE" id="PS50011">
    <property type="entry name" value="PROTEIN_KINASE_DOM"/>
    <property type="match status" value="1"/>
</dbReference>
<feature type="repeat" description="WD" evidence="7">
    <location>
        <begin position="531"/>
        <end position="572"/>
    </location>
</feature>
<evidence type="ECO:0000256" key="2">
    <source>
        <dbReference type="ARBA" id="ARBA00022679"/>
    </source>
</evidence>
<dbReference type="PROSITE" id="PS50082">
    <property type="entry name" value="WD_REPEATS_2"/>
    <property type="match status" value="1"/>
</dbReference>
<dbReference type="InterPro" id="IPR000719">
    <property type="entry name" value="Prot_kinase_dom"/>
</dbReference>
<dbReference type="GO" id="GO:0004674">
    <property type="term" value="F:protein serine/threonine kinase activity"/>
    <property type="evidence" value="ECO:0007669"/>
    <property type="project" value="TreeGrafter"/>
</dbReference>
<dbReference type="SUPFAM" id="SSF56112">
    <property type="entry name" value="Protein kinase-like (PK-like)"/>
    <property type="match status" value="1"/>
</dbReference>
<sequence>MSQDDTLDYQALQRVLSSVLATLEPLRIPRERLDVSTIGNSSGGFGDVFQGRLQADDSQDPDWQAVAIKQLRMAQGQDLRIAVRLAREMKVWADLKHPNIVPFVGFSLDQDVAWLISSWASKGNAYDYLSKAEADFPTRLKLLLDSAEGLAYLHGRNPPVVHGDIKSANVLVAEEVRGMLGDFGLSRVLEADPSGLTTSRTIKGSMRYMSPELLDENVIHTLQSDIWAFGCLALEVLTGQLPFHKSTGPTHVIIELSLKKLPAPLEQPPVSDLPPGLALLLELCWKEEPAARPAMSKCVEVIRKHLQPDTTQSLEATQAVLLPREIKKEGEGWSASFNPNLFPSFDLQCLGELIQTTHVQFFPDGQKFAMIRYDGLACIVDTPTGQIQIVLDPSPGENKGMATFLSLSQNPERLAVANTGSITVWDLKTATVASQLEDSTTSRAIEGVLTGMKLSGNGQFVAYVTSNTVIHVWDTETNQRQPLIDTQPDRRRYVGAWPIAISFDGRYTAVASAHGSIGIYSSKTGELVEVLSDHKGPVAKMVWSLDGGRLLSGSWDKSAKLWDVSPLQHLDETGQPSLQISLANSASIPGPFSRRGSVCRMTYAAKDPIEWVFMTRDESWYVSCSADGDLSFWDPKSGVSELNIKLKGWKNNGKREAFILVIGDLQITYHPSAEHFDLGPISATSGGWLAVAKGHQSSIWRYSAAAEEEIAPESGGFR</sequence>
<dbReference type="STRING" id="1051891.A0A0C3Q5M7"/>
<evidence type="ECO:0000256" key="5">
    <source>
        <dbReference type="ARBA" id="ARBA00022777"/>
    </source>
</evidence>
<dbReference type="InterPro" id="IPR051681">
    <property type="entry name" value="Ser/Thr_Kinases-Pseudokinases"/>
</dbReference>
<dbReference type="AlphaFoldDB" id="A0A0C3Q5M7"/>
<keyword evidence="2" id="KW-0808">Transferase</keyword>